<dbReference type="PANTHER" id="PTHR30572:SF15">
    <property type="entry name" value="ABC TRANSPORTER PERMEASE"/>
    <property type="match status" value="1"/>
</dbReference>
<gene>
    <name evidence="9" type="ORF">ACFO3Q_06045</name>
</gene>
<evidence type="ECO:0000256" key="1">
    <source>
        <dbReference type="ARBA" id="ARBA00004651"/>
    </source>
</evidence>
<keyword evidence="4 6" id="KW-1133">Transmembrane helix</keyword>
<dbReference type="InterPro" id="IPR025857">
    <property type="entry name" value="MacB_PCD"/>
</dbReference>
<proteinExistence type="predicted"/>
<evidence type="ECO:0000259" key="7">
    <source>
        <dbReference type="Pfam" id="PF02687"/>
    </source>
</evidence>
<evidence type="ECO:0000256" key="4">
    <source>
        <dbReference type="ARBA" id="ARBA00022989"/>
    </source>
</evidence>
<dbReference type="PANTHER" id="PTHR30572">
    <property type="entry name" value="MEMBRANE COMPONENT OF TRANSPORTER-RELATED"/>
    <property type="match status" value="1"/>
</dbReference>
<keyword evidence="10" id="KW-1185">Reference proteome</keyword>
<evidence type="ECO:0000313" key="10">
    <source>
        <dbReference type="Proteomes" id="UP001595892"/>
    </source>
</evidence>
<name>A0ABV9NK76_9GAMM</name>
<dbReference type="Pfam" id="PF02687">
    <property type="entry name" value="FtsX"/>
    <property type="match status" value="1"/>
</dbReference>
<comment type="caution">
    <text evidence="9">The sequence shown here is derived from an EMBL/GenBank/DDBJ whole genome shotgun (WGS) entry which is preliminary data.</text>
</comment>
<feature type="transmembrane region" description="Helical" evidence="6">
    <location>
        <begin position="257"/>
        <end position="278"/>
    </location>
</feature>
<accession>A0ABV9NK76</accession>
<evidence type="ECO:0000256" key="2">
    <source>
        <dbReference type="ARBA" id="ARBA00022475"/>
    </source>
</evidence>
<comment type="subcellular location">
    <subcellularLocation>
        <location evidence="1">Cell membrane</location>
        <topology evidence="1">Multi-pass membrane protein</topology>
    </subcellularLocation>
</comment>
<evidence type="ECO:0000256" key="5">
    <source>
        <dbReference type="ARBA" id="ARBA00023136"/>
    </source>
</evidence>
<keyword evidence="2" id="KW-1003">Cell membrane</keyword>
<feature type="transmembrane region" description="Helical" evidence="6">
    <location>
        <begin position="298"/>
        <end position="319"/>
    </location>
</feature>
<keyword evidence="5 6" id="KW-0472">Membrane</keyword>
<dbReference type="InterPro" id="IPR050250">
    <property type="entry name" value="Macrolide_Exporter_MacB"/>
</dbReference>
<dbReference type="Pfam" id="PF12704">
    <property type="entry name" value="MacB_PCD"/>
    <property type="match status" value="1"/>
</dbReference>
<feature type="domain" description="MacB-like periplasmic core" evidence="8">
    <location>
        <begin position="25"/>
        <end position="231"/>
    </location>
</feature>
<evidence type="ECO:0000256" key="6">
    <source>
        <dbReference type="SAM" id="Phobius"/>
    </source>
</evidence>
<sequence>MALIKQIVEITTMNLRNVPQRWGTSMVIVVGIAGVVGVLVSILAMGEGFRATLAGTGGEDRAIVLREGATTELTSGLSREAADLVAAAPGIARGADGRPLASPELGVVADLAKGGTVANASMRGVTPAAFAVRPEVRIVEGRMFESGPRELIVGRGAAAQFDDLGVGRRIAFRDSDWTVVGVFEAGGGAHESELWGDADTVQSAFRRNGYSSMTVVLETPGDTGPLTEAIAADPRLTLKVETLADFYRKQSQALTTLINVVGYFVAIIMAIGAVFGALNTMYAAIGTRQREIATLRAIGFGGLPVVVSVMVEAIALALLGGVLGGLAAWAIFNGYTVSTLGAGFSQVAFDFRVTGSLLAHGLLWALLIGLVGGLVPALRAARLPVTTALRTS</sequence>
<evidence type="ECO:0000313" key="9">
    <source>
        <dbReference type="EMBL" id="MFC4727729.1"/>
    </source>
</evidence>
<feature type="transmembrane region" description="Helical" evidence="6">
    <location>
        <begin position="326"/>
        <end position="349"/>
    </location>
</feature>
<dbReference type="InterPro" id="IPR003838">
    <property type="entry name" value="ABC3_permease_C"/>
</dbReference>
<feature type="domain" description="ABC3 transporter permease C-terminal" evidence="7">
    <location>
        <begin position="264"/>
        <end position="384"/>
    </location>
</feature>
<feature type="transmembrane region" description="Helical" evidence="6">
    <location>
        <begin position="361"/>
        <end position="381"/>
    </location>
</feature>
<keyword evidence="3 6" id="KW-0812">Transmembrane</keyword>
<organism evidence="9 10">
    <name type="scientific">Coralloluteibacterium thermophilum</name>
    <dbReference type="NCBI Taxonomy" id="2707049"/>
    <lineage>
        <taxon>Bacteria</taxon>
        <taxon>Pseudomonadati</taxon>
        <taxon>Pseudomonadota</taxon>
        <taxon>Gammaproteobacteria</taxon>
        <taxon>Lysobacterales</taxon>
        <taxon>Lysobacteraceae</taxon>
        <taxon>Coralloluteibacterium</taxon>
    </lineage>
</organism>
<protein>
    <submittedName>
        <fullName evidence="9">ABC transporter permease</fullName>
    </submittedName>
</protein>
<evidence type="ECO:0000259" key="8">
    <source>
        <dbReference type="Pfam" id="PF12704"/>
    </source>
</evidence>
<feature type="transmembrane region" description="Helical" evidence="6">
    <location>
        <begin position="22"/>
        <end position="44"/>
    </location>
</feature>
<dbReference type="Proteomes" id="UP001595892">
    <property type="component" value="Unassembled WGS sequence"/>
</dbReference>
<dbReference type="EMBL" id="JBHSGG010000016">
    <property type="protein sequence ID" value="MFC4727729.1"/>
    <property type="molecule type" value="Genomic_DNA"/>
</dbReference>
<dbReference type="RefSeq" id="WP_377003741.1">
    <property type="nucleotide sequence ID" value="NZ_JBHSGG010000016.1"/>
</dbReference>
<reference evidence="10" key="1">
    <citation type="journal article" date="2019" name="Int. J. Syst. Evol. Microbiol.">
        <title>The Global Catalogue of Microorganisms (GCM) 10K type strain sequencing project: providing services to taxonomists for standard genome sequencing and annotation.</title>
        <authorList>
            <consortium name="The Broad Institute Genomics Platform"/>
            <consortium name="The Broad Institute Genome Sequencing Center for Infectious Disease"/>
            <person name="Wu L."/>
            <person name="Ma J."/>
        </authorList>
    </citation>
    <scope>NUCLEOTIDE SEQUENCE [LARGE SCALE GENOMIC DNA]</scope>
    <source>
        <strain evidence="10">CGMCC 1.13574</strain>
    </source>
</reference>
<evidence type="ECO:0000256" key="3">
    <source>
        <dbReference type="ARBA" id="ARBA00022692"/>
    </source>
</evidence>